<dbReference type="EMBL" id="JACCBB010000001">
    <property type="protein sequence ID" value="NYD23318.1"/>
    <property type="molecule type" value="Genomic_DNA"/>
</dbReference>
<dbReference type="AlphaFoldDB" id="A0A7Y9J1R2"/>
<evidence type="ECO:0000313" key="1">
    <source>
        <dbReference type="EMBL" id="NYD23318.1"/>
    </source>
</evidence>
<comment type="caution">
    <text evidence="1">The sequence shown here is derived from an EMBL/GenBank/DDBJ whole genome shotgun (WGS) entry which is preliminary data.</text>
</comment>
<organism evidence="1 2">
    <name type="scientific">Kineococcus aurantiacus</name>
    <dbReference type="NCBI Taxonomy" id="37633"/>
    <lineage>
        <taxon>Bacteria</taxon>
        <taxon>Bacillati</taxon>
        <taxon>Actinomycetota</taxon>
        <taxon>Actinomycetes</taxon>
        <taxon>Kineosporiales</taxon>
        <taxon>Kineosporiaceae</taxon>
        <taxon>Kineococcus</taxon>
    </lineage>
</organism>
<sequence>MDGTFDLEPVRAFVSRQARRARAVRSSAAEDVPGLRGVRSQHLEDGWVHLIFDGWDPAAAAAVADRVLEPDAATFLVLGRVSVFDGFAPVEEGGAGVAAVVRSDPPPQLGESLEEARRV</sequence>
<protein>
    <submittedName>
        <fullName evidence="1">Uncharacterized protein</fullName>
    </submittedName>
</protein>
<accession>A0A7Y9J1R2</accession>
<reference evidence="1 2" key="1">
    <citation type="submission" date="2020-07" db="EMBL/GenBank/DDBJ databases">
        <title>Sequencing the genomes of 1000 actinobacteria strains.</title>
        <authorList>
            <person name="Klenk H.-P."/>
        </authorList>
    </citation>
    <scope>NUCLEOTIDE SEQUENCE [LARGE SCALE GENOMIC DNA]</scope>
    <source>
        <strain evidence="1 2">DSM 7487</strain>
    </source>
</reference>
<keyword evidence="2" id="KW-1185">Reference proteome</keyword>
<gene>
    <name evidence="1" type="ORF">BJ968_002858</name>
</gene>
<evidence type="ECO:0000313" key="2">
    <source>
        <dbReference type="Proteomes" id="UP000521922"/>
    </source>
</evidence>
<dbReference type="RefSeq" id="WP_179752954.1">
    <property type="nucleotide sequence ID" value="NZ_BAAAGN010000010.1"/>
</dbReference>
<proteinExistence type="predicted"/>
<dbReference type="Proteomes" id="UP000521922">
    <property type="component" value="Unassembled WGS sequence"/>
</dbReference>
<name>A0A7Y9J1R2_9ACTN</name>